<name>A0ABT5EAG0_9BACT</name>
<sequence>MLLSALLTVLAGPADEVAAEPEAAAEPGEALSEAPNATRTWECVVGDEDGAVSTFGEGEVQIYCLAYCEGFEEYRRAWRYPVDPVDKPSGWCRSKANRYCHRYNLDYGDSCYGENY</sequence>
<protein>
    <recommendedName>
        <fullName evidence="3">Secreted protein</fullName>
    </recommendedName>
</protein>
<dbReference type="RefSeq" id="WP_272091385.1">
    <property type="nucleotide sequence ID" value="NZ_JAQNDL010000004.1"/>
</dbReference>
<evidence type="ECO:0008006" key="3">
    <source>
        <dbReference type="Google" id="ProtNLM"/>
    </source>
</evidence>
<organism evidence="1 2">
    <name type="scientific">Nannocystis bainbridge</name>
    <dbReference type="NCBI Taxonomy" id="2995303"/>
    <lineage>
        <taxon>Bacteria</taxon>
        <taxon>Pseudomonadati</taxon>
        <taxon>Myxococcota</taxon>
        <taxon>Polyangia</taxon>
        <taxon>Nannocystales</taxon>
        <taxon>Nannocystaceae</taxon>
        <taxon>Nannocystis</taxon>
    </lineage>
</organism>
<accession>A0ABT5EAG0</accession>
<gene>
    <name evidence="1" type="ORF">POL25_38510</name>
</gene>
<dbReference type="EMBL" id="JAQNDL010000004">
    <property type="protein sequence ID" value="MDC0722847.1"/>
    <property type="molecule type" value="Genomic_DNA"/>
</dbReference>
<dbReference type="Proteomes" id="UP001221686">
    <property type="component" value="Unassembled WGS sequence"/>
</dbReference>
<evidence type="ECO:0000313" key="2">
    <source>
        <dbReference type="Proteomes" id="UP001221686"/>
    </source>
</evidence>
<evidence type="ECO:0000313" key="1">
    <source>
        <dbReference type="EMBL" id="MDC0722847.1"/>
    </source>
</evidence>
<keyword evidence="2" id="KW-1185">Reference proteome</keyword>
<comment type="caution">
    <text evidence="1">The sequence shown here is derived from an EMBL/GenBank/DDBJ whole genome shotgun (WGS) entry which is preliminary data.</text>
</comment>
<reference evidence="1 2" key="1">
    <citation type="submission" date="2022-11" db="EMBL/GenBank/DDBJ databases">
        <title>Minimal conservation of predation-associated metabolite biosynthetic gene clusters underscores biosynthetic potential of Myxococcota including descriptions for ten novel species: Archangium lansinium sp. nov., Myxococcus landrumus sp. nov., Nannocystis bai.</title>
        <authorList>
            <person name="Ahearne A."/>
            <person name="Stevens C."/>
            <person name="Dowd S."/>
        </authorList>
    </citation>
    <scope>NUCLEOTIDE SEQUENCE [LARGE SCALE GENOMIC DNA]</scope>
    <source>
        <strain evidence="1 2">BB15-2</strain>
    </source>
</reference>
<proteinExistence type="predicted"/>